<comment type="caution">
    <text evidence="2">The sequence shown here is derived from an EMBL/GenBank/DDBJ whole genome shotgun (WGS) entry which is preliminary data.</text>
</comment>
<sequence length="1634" mass="178838">MLVESEPGHQQASNAVQETGNDVLRAGMYDNAHDSTYMDIDNYDGGSELPAVGLVAHVGTANAGISSTAIEAGNGANGITADRAVSSDDIPDPGCLALDNIPEDPAEIPEVDREHANIIRMAPPEYVGLDELSDLAQLSEMKLSMEFIRALEQASLDDEGMRLDADTLERLRNPPRTTVDVTDPSLRLALDLFLAVGNSSQETYNTVRDAIMRRYPDDILPSYAQIKCQVAELSGVVPLIHDMCINSCLAYTGPFSALETCPKCGESRYDPIQLAVSGGQKKIARQEFHTIPIGPQLQALRRDPASATALNYRAKRTEEILETLQQNDGNLPAYEDLLDGSDYLSAVADGRIKSDDIVLMLSLDGVQLYRNKASDCWIYIWVVFDHAPDVRYKKRHVLTGGFIPGPNKPKNVDSFLFPGLHHLAALQREGLGMGDAARDTTFLSHPFLALETADGPGMVYLNGFVGHHGRRACQLYCDTNGCHKPGGSHYYPALLKPLDYDVEGCDHNDINIHSLPACSSEKYMENLRYLMMSSSETQYCKRRLETGITKPSIFLGFSLQHTLGIPGSFGSDIMHLASLNLPDLLIPLWRGTFECDKTDSKATWDWAVLQGDRWKIHGQAVADATPYLPGSFDRPPRNPAEKISSGYKAWEFLIYIFGLGPGLLYGILPDKYWKNFCKLVGGIRLINQHKITRNDLQQAHKLLLQFCIEFELLYYQRRVDRLHFVRPCVHSLLHLGTEVVRVGPPICSSQWTMEHTIGNLGQEIRQPSNPFSNLSQRGLRRAQVNALKSMIPDLKPMEDSLPKHAINLGSGYVLLRARQRTATPLRDCEAVALTTYVHDTLGLTCNLSSFMAPSVQRWARLRLLNGQVARSAWKEKMKALKNFQIGNELHFGEVLFYFQISVNNEIKSLALISLYSRPHAGLLESSSYTLWSCAYQGDAALQIVDVNTSLAVVAMVPHNPFGDADHHFFVVEKPGLDVAHMGGNDELDINEGQLLVEPHVSEMSSQARHWPYGRSQPGYGGGLAAAYVLDATGEMYSDGATSPTPSSASPGPLSQSLLMGVDEQDNSFAMNTKHTLSHLRSFPVNTSQVTPTNTNISTINHLNAPFISSSSSPFPSSHNSMFSHSLQRDILVLHTEKATMMAAYQTLAEAIPQALSVTNPFNLTISTSSTSTIPSASSSLPPVMQDDYPHVKWWTKESWTKRAVRPEPYKGNNMMLYVEEADGTPISGARVDEIRKVARSIWAHLASIQLTPLTWGKASVVAARLYNDEMARTFPELQYCASNWKAEQIGIDNYPSWRNYRARKAAGVKQEEVDPTAVEVSPRKSKRGHRDETENDTQSIAPASKKTKTESSKTALISVTTSEELLRSLDDESDASPSDNTSISIVAEKPGCTSDKGKGRAVELKLRNPLSSITAGNIVHSETLYAAAVVPNNVPITTPVSREVGATPSLAATSAPSAPPPSSTPPNVPISLDHPVVTSVDLVSSSSGSATVPTAQSDEPSDLFSMVAPPTEQSVDLAASAGCNPGDTDSIPAIPKFTMSSHTSNIEAQALLKGPAKRTKHAKMRPGDTVTPRNLCAVTWIKAHPDGTTAEFKQYFDLLPAEERKPFEEESKRLKQTGIARLSVMSSTMSGSAA</sequence>
<dbReference type="PANTHER" id="PTHR46579">
    <property type="entry name" value="F5/8 TYPE C DOMAIN-CONTAINING PROTEIN-RELATED"/>
    <property type="match status" value="1"/>
</dbReference>
<dbReference type="OrthoDB" id="2669721at2759"/>
<dbReference type="GeneID" id="38774417"/>
<evidence type="ECO:0000256" key="1">
    <source>
        <dbReference type="SAM" id="MobiDB-lite"/>
    </source>
</evidence>
<accession>A0A401G5Q6</accession>
<feature type="region of interest" description="Disordered" evidence="1">
    <location>
        <begin position="1306"/>
        <end position="1398"/>
    </location>
</feature>
<keyword evidence="3" id="KW-1185">Reference proteome</keyword>
<reference evidence="2 3" key="1">
    <citation type="journal article" date="2018" name="Sci. Rep.">
        <title>Genome sequence of the cauliflower mushroom Sparassis crispa (Hanabiratake) and its association with beneficial usage.</title>
        <authorList>
            <person name="Kiyama R."/>
            <person name="Furutani Y."/>
            <person name="Kawaguchi K."/>
            <person name="Nakanishi T."/>
        </authorList>
    </citation>
    <scope>NUCLEOTIDE SEQUENCE [LARGE SCALE GENOMIC DNA]</scope>
</reference>
<name>A0A401G5Q6_9APHY</name>
<dbReference type="Pfam" id="PF02992">
    <property type="entry name" value="Transposase_21"/>
    <property type="match status" value="1"/>
</dbReference>
<dbReference type="InParanoid" id="A0A401G5Q6"/>
<dbReference type="EMBL" id="BFAD01000001">
    <property type="protein sequence ID" value="GBE77500.1"/>
    <property type="molecule type" value="Genomic_DNA"/>
</dbReference>
<proteinExistence type="predicted"/>
<dbReference type="PANTHER" id="PTHR46579:SF1">
    <property type="entry name" value="F5_8 TYPE C DOMAIN-CONTAINING PROTEIN"/>
    <property type="match status" value="1"/>
</dbReference>
<feature type="region of interest" description="Disordered" evidence="1">
    <location>
        <begin position="1450"/>
        <end position="1501"/>
    </location>
</feature>
<dbReference type="RefSeq" id="XP_027608413.1">
    <property type="nucleotide sequence ID" value="XM_027752612.1"/>
</dbReference>
<feature type="compositionally biased region" description="Low complexity" evidence="1">
    <location>
        <begin position="1476"/>
        <end position="1494"/>
    </location>
</feature>
<feature type="compositionally biased region" description="Polar residues" evidence="1">
    <location>
        <begin position="1375"/>
        <end position="1384"/>
    </location>
</feature>
<protein>
    <submittedName>
        <fullName evidence="2">Uncharacterized protein</fullName>
    </submittedName>
</protein>
<feature type="compositionally biased region" description="Pro residues" evidence="1">
    <location>
        <begin position="1457"/>
        <end position="1468"/>
    </location>
</feature>
<evidence type="ECO:0000313" key="3">
    <source>
        <dbReference type="Proteomes" id="UP000287166"/>
    </source>
</evidence>
<gene>
    <name evidence="2" type="ORF">SCP_0103750</name>
</gene>
<organism evidence="2 3">
    <name type="scientific">Sparassis crispa</name>
    <dbReference type="NCBI Taxonomy" id="139825"/>
    <lineage>
        <taxon>Eukaryota</taxon>
        <taxon>Fungi</taxon>
        <taxon>Dikarya</taxon>
        <taxon>Basidiomycota</taxon>
        <taxon>Agaricomycotina</taxon>
        <taxon>Agaricomycetes</taxon>
        <taxon>Polyporales</taxon>
        <taxon>Sparassidaceae</taxon>
        <taxon>Sparassis</taxon>
    </lineage>
</organism>
<evidence type="ECO:0000313" key="2">
    <source>
        <dbReference type="EMBL" id="GBE77500.1"/>
    </source>
</evidence>
<dbReference type="InterPro" id="IPR004242">
    <property type="entry name" value="Transposase_21"/>
</dbReference>
<dbReference type="Proteomes" id="UP000287166">
    <property type="component" value="Unassembled WGS sequence"/>
</dbReference>
<dbReference type="STRING" id="139825.A0A401G5Q6"/>